<name>X1SKG1_9ZZZZ</name>
<feature type="non-terminal residue" evidence="1">
    <location>
        <position position="1"/>
    </location>
</feature>
<comment type="caution">
    <text evidence="1">The sequence shown here is derived from an EMBL/GenBank/DDBJ whole genome shotgun (WGS) entry which is preliminary data.</text>
</comment>
<proteinExistence type="predicted"/>
<organism evidence="1">
    <name type="scientific">marine sediment metagenome</name>
    <dbReference type="NCBI Taxonomy" id="412755"/>
    <lineage>
        <taxon>unclassified sequences</taxon>
        <taxon>metagenomes</taxon>
        <taxon>ecological metagenomes</taxon>
    </lineage>
</organism>
<sequence length="82" mass="9443">EELLRLYLKYQKISPSKDTFNEYIKSCDKKGLFKKGISQLSHSLRNFRNIVHLENEVNGKYTISKPTAKGAISSIFTISNDF</sequence>
<protein>
    <submittedName>
        <fullName evidence="1">Uncharacterized protein</fullName>
    </submittedName>
</protein>
<gene>
    <name evidence="1" type="ORF">S12H4_32820</name>
</gene>
<dbReference type="AlphaFoldDB" id="X1SKG1"/>
<accession>X1SKG1</accession>
<reference evidence="1" key="1">
    <citation type="journal article" date="2014" name="Front. Microbiol.">
        <title>High frequency of phylogenetically diverse reductive dehalogenase-homologous genes in deep subseafloor sedimentary metagenomes.</title>
        <authorList>
            <person name="Kawai M."/>
            <person name="Futagami T."/>
            <person name="Toyoda A."/>
            <person name="Takaki Y."/>
            <person name="Nishi S."/>
            <person name="Hori S."/>
            <person name="Arai W."/>
            <person name="Tsubouchi T."/>
            <person name="Morono Y."/>
            <person name="Uchiyama I."/>
            <person name="Ito T."/>
            <person name="Fujiyama A."/>
            <person name="Inagaki F."/>
            <person name="Takami H."/>
        </authorList>
    </citation>
    <scope>NUCLEOTIDE SEQUENCE</scope>
    <source>
        <strain evidence="1">Expedition CK06-06</strain>
    </source>
</reference>
<evidence type="ECO:0000313" key="1">
    <source>
        <dbReference type="EMBL" id="GAI93443.1"/>
    </source>
</evidence>
<dbReference type="EMBL" id="BARW01019276">
    <property type="protein sequence ID" value="GAI93443.1"/>
    <property type="molecule type" value="Genomic_DNA"/>
</dbReference>